<evidence type="ECO:0000313" key="7">
    <source>
        <dbReference type="Proteomes" id="UP001385892"/>
    </source>
</evidence>
<evidence type="ECO:0000256" key="4">
    <source>
        <dbReference type="ARBA" id="ARBA00022840"/>
    </source>
</evidence>
<dbReference type="InterPro" id="IPR051120">
    <property type="entry name" value="ABC_AA/LPS_Transport"/>
</dbReference>
<dbReference type="CDD" id="cd03219">
    <property type="entry name" value="ABC_Mj1267_LivG_branched"/>
    <property type="match status" value="1"/>
</dbReference>
<sequence length="257" mass="27824">MSSVLAPSPVATHTARQGVQKLRLDGVTKQFGGLKVFDNISFEVEQGGVLGVIGPNGAGKTTLINVICGMLAPTAGRIYLGDRDITAMPFHALARLGVARSFQQTNTFRSVSVEENLFRAQRFGAVHGGGDLGIDALLDEFGLSSHLDEPSDKLPYGLQKMLGLVMVLSARPRFLLLDEPAAGLERRERTQVDRFIEHARTKLGCGVLIVEHDMDLVKRLCPRILVLEAGRLLAEGPPAEVLSRREVIDAYLGASED</sequence>
<evidence type="ECO:0000256" key="1">
    <source>
        <dbReference type="ARBA" id="ARBA00022448"/>
    </source>
</evidence>
<dbReference type="RefSeq" id="WP_340346684.1">
    <property type="nucleotide sequence ID" value="NZ_JBBKZT010000020.1"/>
</dbReference>
<dbReference type="InterPro" id="IPR032823">
    <property type="entry name" value="BCA_ABC_TP_C"/>
</dbReference>
<keyword evidence="7" id="KW-1185">Reference proteome</keyword>
<dbReference type="Proteomes" id="UP001385892">
    <property type="component" value="Unassembled WGS sequence"/>
</dbReference>
<evidence type="ECO:0000259" key="5">
    <source>
        <dbReference type="PROSITE" id="PS50893"/>
    </source>
</evidence>
<feature type="domain" description="ABC transporter" evidence="5">
    <location>
        <begin position="22"/>
        <end position="254"/>
    </location>
</feature>
<accession>A0ABU8WXE4</accession>
<protein>
    <submittedName>
        <fullName evidence="6">ABC transporter ATP-binding protein</fullName>
    </submittedName>
</protein>
<reference evidence="6 7" key="1">
    <citation type="submission" date="2024-03" db="EMBL/GenBank/DDBJ databases">
        <title>Novel species of the genus Variovorax.</title>
        <authorList>
            <person name="Liu Q."/>
            <person name="Xin Y.-H."/>
        </authorList>
    </citation>
    <scope>NUCLEOTIDE SEQUENCE [LARGE SCALE GENOMIC DNA]</scope>
    <source>
        <strain evidence="6 7">KACC 18900</strain>
    </source>
</reference>
<organism evidence="6 7">
    <name type="scientific">Variovorax rhizosphaerae</name>
    <dbReference type="NCBI Taxonomy" id="1836200"/>
    <lineage>
        <taxon>Bacteria</taxon>
        <taxon>Pseudomonadati</taxon>
        <taxon>Pseudomonadota</taxon>
        <taxon>Betaproteobacteria</taxon>
        <taxon>Burkholderiales</taxon>
        <taxon>Comamonadaceae</taxon>
        <taxon>Variovorax</taxon>
    </lineage>
</organism>
<gene>
    <name evidence="6" type="ORF">WKW82_31260</name>
</gene>
<dbReference type="InterPro" id="IPR003593">
    <property type="entry name" value="AAA+_ATPase"/>
</dbReference>
<evidence type="ECO:0000256" key="2">
    <source>
        <dbReference type="ARBA" id="ARBA00022475"/>
    </source>
</evidence>
<dbReference type="PANTHER" id="PTHR45772:SF1">
    <property type="entry name" value="ABC TRANSPORTER ATP-BINDING PROTEIN"/>
    <property type="match status" value="1"/>
</dbReference>
<evidence type="ECO:0000313" key="6">
    <source>
        <dbReference type="EMBL" id="MEJ8851152.1"/>
    </source>
</evidence>
<keyword evidence="2" id="KW-1003">Cell membrane</keyword>
<evidence type="ECO:0000256" key="3">
    <source>
        <dbReference type="ARBA" id="ARBA00022741"/>
    </source>
</evidence>
<dbReference type="GO" id="GO:0005524">
    <property type="term" value="F:ATP binding"/>
    <property type="evidence" value="ECO:0007669"/>
    <property type="project" value="UniProtKB-KW"/>
</dbReference>
<dbReference type="EMBL" id="JBBKZT010000020">
    <property type="protein sequence ID" value="MEJ8851152.1"/>
    <property type="molecule type" value="Genomic_DNA"/>
</dbReference>
<keyword evidence="3" id="KW-0547">Nucleotide-binding</keyword>
<keyword evidence="1" id="KW-0813">Transport</keyword>
<dbReference type="Gene3D" id="3.40.50.300">
    <property type="entry name" value="P-loop containing nucleotide triphosphate hydrolases"/>
    <property type="match status" value="1"/>
</dbReference>
<dbReference type="SMART" id="SM00382">
    <property type="entry name" value="AAA"/>
    <property type="match status" value="1"/>
</dbReference>
<keyword evidence="2" id="KW-0472">Membrane</keyword>
<dbReference type="Pfam" id="PF12399">
    <property type="entry name" value="BCA_ABC_TP_C"/>
    <property type="match status" value="1"/>
</dbReference>
<dbReference type="Pfam" id="PF00005">
    <property type="entry name" value="ABC_tran"/>
    <property type="match status" value="1"/>
</dbReference>
<comment type="caution">
    <text evidence="6">The sequence shown here is derived from an EMBL/GenBank/DDBJ whole genome shotgun (WGS) entry which is preliminary data.</text>
</comment>
<dbReference type="PANTHER" id="PTHR45772">
    <property type="entry name" value="CONSERVED COMPONENT OF ABC TRANSPORTER FOR NATURAL AMINO ACIDS-RELATED"/>
    <property type="match status" value="1"/>
</dbReference>
<proteinExistence type="predicted"/>
<keyword evidence="4 6" id="KW-0067">ATP-binding</keyword>
<dbReference type="PROSITE" id="PS50893">
    <property type="entry name" value="ABC_TRANSPORTER_2"/>
    <property type="match status" value="1"/>
</dbReference>
<name>A0ABU8WXE4_9BURK</name>
<dbReference type="InterPro" id="IPR027417">
    <property type="entry name" value="P-loop_NTPase"/>
</dbReference>
<dbReference type="InterPro" id="IPR003439">
    <property type="entry name" value="ABC_transporter-like_ATP-bd"/>
</dbReference>
<dbReference type="SUPFAM" id="SSF52540">
    <property type="entry name" value="P-loop containing nucleoside triphosphate hydrolases"/>
    <property type="match status" value="1"/>
</dbReference>